<evidence type="ECO:0000256" key="2">
    <source>
        <dbReference type="ARBA" id="ARBA00023002"/>
    </source>
</evidence>
<reference evidence="5" key="1">
    <citation type="journal article" date="2019" name="Int. J. Syst. Evol. Microbiol.">
        <title>The Global Catalogue of Microorganisms (GCM) 10K type strain sequencing project: providing services to taxonomists for standard genome sequencing and annotation.</title>
        <authorList>
            <consortium name="The Broad Institute Genomics Platform"/>
            <consortium name="The Broad Institute Genome Sequencing Center for Infectious Disease"/>
            <person name="Wu L."/>
            <person name="Ma J."/>
        </authorList>
    </citation>
    <scope>NUCLEOTIDE SEQUENCE [LARGE SCALE GENOMIC DNA]</scope>
    <source>
        <strain evidence="5">CCUG 51308</strain>
    </source>
</reference>
<proteinExistence type="inferred from homology"/>
<dbReference type="Gene3D" id="3.50.50.60">
    <property type="entry name" value="FAD/NAD(P)-binding domain"/>
    <property type="match status" value="1"/>
</dbReference>
<keyword evidence="5" id="KW-1185">Reference proteome</keyword>
<feature type="domain" description="FAD dependent oxidoreductase" evidence="3">
    <location>
        <begin position="19"/>
        <end position="413"/>
    </location>
</feature>
<dbReference type="EMBL" id="JBHTBR010000003">
    <property type="protein sequence ID" value="MFC7291394.1"/>
    <property type="molecule type" value="Genomic_DNA"/>
</dbReference>
<dbReference type="PANTHER" id="PTHR13847">
    <property type="entry name" value="SARCOSINE DEHYDROGENASE-RELATED"/>
    <property type="match status" value="1"/>
</dbReference>
<dbReference type="Pfam" id="PF01266">
    <property type="entry name" value="DAO"/>
    <property type="match status" value="1"/>
</dbReference>
<dbReference type="GO" id="GO:0016491">
    <property type="term" value="F:oxidoreductase activity"/>
    <property type="evidence" value="ECO:0007669"/>
    <property type="project" value="UniProtKB-KW"/>
</dbReference>
<dbReference type="SUPFAM" id="SSF51905">
    <property type="entry name" value="FAD/NAD(P)-binding domain"/>
    <property type="match status" value="1"/>
</dbReference>
<dbReference type="InterPro" id="IPR036188">
    <property type="entry name" value="FAD/NAD-bd_sf"/>
</dbReference>
<gene>
    <name evidence="4" type="ORF">ACFQS8_07190</name>
</gene>
<sequence length="431" mass="46363">MAPIISPVLTTKDIPDESHVVIIGGGIIGLVAALNLAERGVPVVVLEKGRIAAEQSSRNLGWIRKLNRSAHDMPLALAAERIWADLSQRTGMDVGYRTPGLMFAARSEIELDKYRGWLQSVEGLSLGAKLVTQDDINEIVPGGTITWAGGIHMPTDGYAEPTLASTAIATAALRAGALIVENCAARTLNLNSQNEVLSVVTERGLIHCNQVLLSGGIWSRRFLKNLNISLPTLPMVGSVIRTAPMEGPSDIAFGASNFSFRKCLDGGYILMQRGALDAPMTPDHIALGMKYIPALKANAEFVRPNIGRYFFEELFRGFARSGKKVSPFERERIQNPQVNRDLVKEALNAATEAWPAFADVKVCSTWAGVIDITPDSDPIISKVDDVPGLTLATGFSGHGFGTSPAAGQLAADLIMGTNPIVDNASYRFDRF</sequence>
<evidence type="ECO:0000256" key="1">
    <source>
        <dbReference type="ARBA" id="ARBA00009410"/>
    </source>
</evidence>
<dbReference type="InterPro" id="IPR006076">
    <property type="entry name" value="FAD-dep_OxRdtase"/>
</dbReference>
<name>A0ABW2IKC4_9PROT</name>
<dbReference type="Proteomes" id="UP001596492">
    <property type="component" value="Unassembled WGS sequence"/>
</dbReference>
<comment type="similarity">
    <text evidence="1">Belongs to the DadA oxidoreductase family.</text>
</comment>
<accession>A0ABW2IKC4</accession>
<evidence type="ECO:0000313" key="4">
    <source>
        <dbReference type="EMBL" id="MFC7291394.1"/>
    </source>
</evidence>
<keyword evidence="2 4" id="KW-0560">Oxidoreductase</keyword>
<dbReference type="RefSeq" id="WP_382166623.1">
    <property type="nucleotide sequence ID" value="NZ_JBHTBR010000003.1"/>
</dbReference>
<evidence type="ECO:0000313" key="5">
    <source>
        <dbReference type="Proteomes" id="UP001596492"/>
    </source>
</evidence>
<dbReference type="Gene3D" id="3.30.9.10">
    <property type="entry name" value="D-Amino Acid Oxidase, subunit A, domain 2"/>
    <property type="match status" value="1"/>
</dbReference>
<protein>
    <submittedName>
        <fullName evidence="4">NAD(P)/FAD-dependent oxidoreductase</fullName>
        <ecNumber evidence="4">1.-.-.-</ecNumber>
    </submittedName>
</protein>
<organism evidence="4 5">
    <name type="scientific">Hirschia litorea</name>
    <dbReference type="NCBI Taxonomy" id="1199156"/>
    <lineage>
        <taxon>Bacteria</taxon>
        <taxon>Pseudomonadati</taxon>
        <taxon>Pseudomonadota</taxon>
        <taxon>Alphaproteobacteria</taxon>
        <taxon>Hyphomonadales</taxon>
        <taxon>Hyphomonadaceae</taxon>
        <taxon>Hirschia</taxon>
    </lineage>
</organism>
<comment type="caution">
    <text evidence="4">The sequence shown here is derived from an EMBL/GenBank/DDBJ whole genome shotgun (WGS) entry which is preliminary data.</text>
</comment>
<dbReference type="EC" id="1.-.-.-" evidence="4"/>
<dbReference type="PANTHER" id="PTHR13847:SF280">
    <property type="entry name" value="D-AMINO ACID DEHYDROGENASE"/>
    <property type="match status" value="1"/>
</dbReference>
<evidence type="ECO:0000259" key="3">
    <source>
        <dbReference type="Pfam" id="PF01266"/>
    </source>
</evidence>